<protein>
    <recommendedName>
        <fullName evidence="5">Cobalt-precorrin-5B C(1)-methyltransferase</fullName>
        <ecNumber evidence="5">2.1.1.195</ecNumber>
    </recommendedName>
    <alternativeName>
        <fullName evidence="5">Cobalt-precorrin-6A synthase</fullName>
    </alternativeName>
</protein>
<dbReference type="RefSeq" id="WP_132434821.1">
    <property type="nucleotide sequence ID" value="NZ_SLWK01000014.1"/>
</dbReference>
<dbReference type="SUPFAM" id="SSF111342">
    <property type="entry name" value="CbiD-like"/>
    <property type="match status" value="1"/>
</dbReference>
<dbReference type="EMBL" id="SLWK01000014">
    <property type="protein sequence ID" value="TCO06048.1"/>
    <property type="molecule type" value="Genomic_DNA"/>
</dbReference>
<evidence type="ECO:0000313" key="6">
    <source>
        <dbReference type="EMBL" id="TCO06048.1"/>
    </source>
</evidence>
<sequence>MILIFGGTTEGLLVTNLLDILNEPYIYHTKTKTSQNVEGLHLHGALTVMQMVELYQMNFVKLIIDAAHPFASELHRNVAEASLKTGVATIRFERNFPALDEESVVRFASFEELAKHLTHTSDATILALTGVQTIKHFSALWDKMPMHFRILDTEQSLETALQTGINRELIHPSPAHISEESLINLINKIKPKIIITKESGESGYFSLKQRIADRYGIEFWVVSKPELPRYSFCIDEVRDLHQLILKIRKEQWKDENNLKSGYTSGTCVTAAAKAAFEALLTGRFPTDVDINLPSGKTLKIATYPDNINQNSASCSVIKDAGDDPDVTHAAILGCTVELSQEPGITFEKGVGVGVVTLPGLQVKPGEPAINEIPRKMMIRVIEELSHLYDYHGGVIVTPFVPKGEDLAQKTFNPRVGVVGGISIIGTSGEVKPLSHAAFFKSIEQQIKVVAGMGINELVSTAGLRTEKLIHHLFSHLPQQAFIHHGNFIGDTVKLAAENGITKITVGIMPGKAIKLAEGHLNTHSAVSSFNSAFASQLARDCGYSAEIVSKISQLTLANAIQEFIPFGEDEAFYKMLGELATKKLSDFAVNRCVVNVIIQI</sequence>
<keyword evidence="4 5" id="KW-0949">S-adenosyl-L-methionine</keyword>
<dbReference type="PROSITE" id="PS51014">
    <property type="entry name" value="COBK_CBIJ"/>
    <property type="match status" value="1"/>
</dbReference>
<dbReference type="InterPro" id="IPR003723">
    <property type="entry name" value="Precorrin-6x_reduct"/>
</dbReference>
<dbReference type="HAMAP" id="MF_00787">
    <property type="entry name" value="CbiD"/>
    <property type="match status" value="1"/>
</dbReference>
<reference evidence="6 7" key="1">
    <citation type="submission" date="2019-03" db="EMBL/GenBank/DDBJ databases">
        <title>Genomic Encyclopedia of Type Strains, Phase IV (KMG-IV): sequencing the most valuable type-strain genomes for metagenomic binning, comparative biology and taxonomic classification.</title>
        <authorList>
            <person name="Goeker M."/>
        </authorList>
    </citation>
    <scope>NUCLEOTIDE SEQUENCE [LARGE SCALE GENOMIC DNA]</scope>
    <source>
        <strain evidence="6 7">DSM 24179</strain>
    </source>
</reference>
<evidence type="ECO:0000256" key="3">
    <source>
        <dbReference type="ARBA" id="ARBA00022679"/>
    </source>
</evidence>
<evidence type="ECO:0000256" key="5">
    <source>
        <dbReference type="HAMAP-Rule" id="MF_00787"/>
    </source>
</evidence>
<dbReference type="PANTHER" id="PTHR35863:SF1">
    <property type="entry name" value="COBALT-PRECORRIN-5B C(1)-METHYLTRANSFERASE"/>
    <property type="match status" value="1"/>
</dbReference>
<dbReference type="UniPathway" id="UPA00148">
    <property type="reaction ID" value="UER00227"/>
</dbReference>
<keyword evidence="3 5" id="KW-0808">Transferase</keyword>
<dbReference type="GO" id="GO:0043780">
    <property type="term" value="F:cobalt-precorrin-5B C1-methyltransferase activity"/>
    <property type="evidence" value="ECO:0007669"/>
    <property type="project" value="RHEA"/>
</dbReference>
<evidence type="ECO:0000256" key="2">
    <source>
        <dbReference type="ARBA" id="ARBA00022603"/>
    </source>
</evidence>
<comment type="pathway">
    <text evidence="5">Cofactor biosynthesis; adenosylcobalamin biosynthesis; cob(II)yrinate a,c-diamide from sirohydrochlorin (anaerobic route): step 6/10.</text>
</comment>
<dbReference type="InterPro" id="IPR036074">
    <property type="entry name" value="CbiD_sf"/>
</dbReference>
<keyword evidence="7" id="KW-1185">Reference proteome</keyword>
<dbReference type="PANTHER" id="PTHR35863">
    <property type="entry name" value="COBALT-PRECORRIN-5B C(1)-METHYLTRANSFERASE"/>
    <property type="match status" value="1"/>
</dbReference>
<dbReference type="GO" id="GO:0032259">
    <property type="term" value="P:methylation"/>
    <property type="evidence" value="ECO:0007669"/>
    <property type="project" value="UniProtKB-KW"/>
</dbReference>
<gene>
    <name evidence="5" type="primary">cbiD</name>
    <name evidence="6" type="ORF">EV194_11429</name>
</gene>
<comment type="function">
    <text evidence="5">Catalyzes the methylation of C-1 in cobalt-precorrin-5B to form cobalt-precorrin-6A.</text>
</comment>
<keyword evidence="2 5" id="KW-0489">Methyltransferase</keyword>
<dbReference type="Pfam" id="PF01888">
    <property type="entry name" value="CbiD"/>
    <property type="match status" value="1"/>
</dbReference>
<keyword evidence="1 5" id="KW-0169">Cobalamin biosynthesis</keyword>
<comment type="similarity">
    <text evidence="5">Belongs to the CbiD family.</text>
</comment>
<dbReference type="AlphaFoldDB" id="A0A4R2GD81"/>
<dbReference type="Pfam" id="PF02571">
    <property type="entry name" value="CbiJ"/>
    <property type="match status" value="1"/>
</dbReference>
<organism evidence="6 7">
    <name type="scientific">Natronoflexus pectinivorans</name>
    <dbReference type="NCBI Taxonomy" id="682526"/>
    <lineage>
        <taxon>Bacteria</taxon>
        <taxon>Pseudomonadati</taxon>
        <taxon>Bacteroidota</taxon>
        <taxon>Bacteroidia</taxon>
        <taxon>Marinilabiliales</taxon>
        <taxon>Marinilabiliaceae</taxon>
        <taxon>Natronoflexus</taxon>
    </lineage>
</organism>
<name>A0A4R2GD81_9BACT</name>
<proteinExistence type="inferred from homology"/>
<evidence type="ECO:0000256" key="4">
    <source>
        <dbReference type="ARBA" id="ARBA00022691"/>
    </source>
</evidence>
<dbReference type="GO" id="GO:0016994">
    <property type="term" value="F:precorrin-6A reductase activity"/>
    <property type="evidence" value="ECO:0007669"/>
    <property type="project" value="InterPro"/>
</dbReference>
<accession>A0A4R2GD81</accession>
<dbReference type="Proteomes" id="UP000295221">
    <property type="component" value="Unassembled WGS sequence"/>
</dbReference>
<evidence type="ECO:0000313" key="7">
    <source>
        <dbReference type="Proteomes" id="UP000295221"/>
    </source>
</evidence>
<dbReference type="Gene3D" id="3.30.2110.10">
    <property type="entry name" value="CbiD-like"/>
    <property type="match status" value="1"/>
</dbReference>
<dbReference type="InterPro" id="IPR002748">
    <property type="entry name" value="CbiD"/>
</dbReference>
<evidence type="ECO:0000256" key="1">
    <source>
        <dbReference type="ARBA" id="ARBA00022573"/>
    </source>
</evidence>
<dbReference type="NCBIfam" id="TIGR00312">
    <property type="entry name" value="cbiD"/>
    <property type="match status" value="1"/>
</dbReference>
<dbReference type="EC" id="2.1.1.195" evidence="5"/>
<comment type="catalytic activity">
    <reaction evidence="5">
        <text>Co-precorrin-5B + S-adenosyl-L-methionine = Co-precorrin-6A + S-adenosyl-L-homocysteine</text>
        <dbReference type="Rhea" id="RHEA:26285"/>
        <dbReference type="ChEBI" id="CHEBI:57856"/>
        <dbReference type="ChEBI" id="CHEBI:59789"/>
        <dbReference type="ChEBI" id="CHEBI:60063"/>
        <dbReference type="ChEBI" id="CHEBI:60064"/>
        <dbReference type="EC" id="2.1.1.195"/>
    </reaction>
</comment>
<comment type="caution">
    <text evidence="6">The sequence shown here is derived from an EMBL/GenBank/DDBJ whole genome shotgun (WGS) entry which is preliminary data.</text>
</comment>
<dbReference type="OrthoDB" id="6439987at2"/>
<dbReference type="GO" id="GO:0019251">
    <property type="term" value="P:anaerobic cobalamin biosynthetic process"/>
    <property type="evidence" value="ECO:0007669"/>
    <property type="project" value="UniProtKB-UniRule"/>
</dbReference>